<dbReference type="Proteomes" id="UP001432251">
    <property type="component" value="Chromosome"/>
</dbReference>
<protein>
    <submittedName>
        <fullName evidence="1">DUF4232 domain-containing protein</fullName>
    </submittedName>
</protein>
<sequence>MNSSTARTRSGRGRTAHTVLAGAAVVTALLGITACQSGDKADAAVSASGTPSPSSPSAKASASSADTGTGTDDSSKGAGRTGASGDSGETGGGNGTSYPDCGPEDLSALSAEPRTPADGSKNTFYALSLTNRSDHKCVINEYPQVWLDDKAGATGSVRPDESTADDEALVLSPGDAAWAGLRTAKGPHDEGSTDTFIVRLISGEGTDTNHDFPAVLGEPAVVSDGARVGYWAGTEGLALRPMSD</sequence>
<reference evidence="1" key="1">
    <citation type="journal article" date="2025" name="Int. J. Syst. Evol. Microbiol.">
        <title>Streptomyces citrinus sp. nov., with yellow diffusible pigment.</title>
        <authorList>
            <person name="He Y."/>
            <person name="Yang E."/>
            <person name="Xu J."/>
            <person name="Sun Y."/>
            <person name="Sun L."/>
        </authorList>
    </citation>
    <scope>NUCLEOTIDE SEQUENCE</scope>
    <source>
        <strain evidence="1">Q6</strain>
    </source>
</reference>
<proteinExistence type="predicted"/>
<name>A0ACD5ALT9_9ACTN</name>
<accession>A0ACD5ALT9</accession>
<dbReference type="EMBL" id="CP146022">
    <property type="protein sequence ID" value="WWQ67998.1"/>
    <property type="molecule type" value="Genomic_DNA"/>
</dbReference>
<gene>
    <name evidence="1" type="ORF">V2W30_34840</name>
</gene>
<keyword evidence="2" id="KW-1185">Reference proteome</keyword>
<organism evidence="1 2">
    <name type="scientific">Streptomyces citrinus</name>
    <dbReference type="NCBI Taxonomy" id="3118173"/>
    <lineage>
        <taxon>Bacteria</taxon>
        <taxon>Bacillati</taxon>
        <taxon>Actinomycetota</taxon>
        <taxon>Actinomycetes</taxon>
        <taxon>Kitasatosporales</taxon>
        <taxon>Streptomycetaceae</taxon>
        <taxon>Streptomyces</taxon>
    </lineage>
</organism>
<evidence type="ECO:0000313" key="1">
    <source>
        <dbReference type="EMBL" id="WWQ67998.1"/>
    </source>
</evidence>
<evidence type="ECO:0000313" key="2">
    <source>
        <dbReference type="Proteomes" id="UP001432251"/>
    </source>
</evidence>